<dbReference type="InterPro" id="IPR004358">
    <property type="entry name" value="Sig_transdc_His_kin-like_C"/>
</dbReference>
<organism evidence="10 11">
    <name type="scientific">Blautia obeum</name>
    <dbReference type="NCBI Taxonomy" id="40520"/>
    <lineage>
        <taxon>Bacteria</taxon>
        <taxon>Bacillati</taxon>
        <taxon>Bacillota</taxon>
        <taxon>Clostridia</taxon>
        <taxon>Lachnospirales</taxon>
        <taxon>Lachnospiraceae</taxon>
        <taxon>Blautia</taxon>
    </lineage>
</organism>
<evidence type="ECO:0000256" key="6">
    <source>
        <dbReference type="ARBA" id="ARBA00022777"/>
    </source>
</evidence>
<protein>
    <recommendedName>
        <fullName evidence="3">histidine kinase</fullName>
        <ecNumber evidence="3">2.7.13.3</ecNumber>
    </recommendedName>
</protein>
<dbReference type="GO" id="GO:0005886">
    <property type="term" value="C:plasma membrane"/>
    <property type="evidence" value="ECO:0007669"/>
    <property type="project" value="TreeGrafter"/>
</dbReference>
<dbReference type="Proteomes" id="UP000095413">
    <property type="component" value="Unassembled WGS sequence"/>
</dbReference>
<dbReference type="Pfam" id="PF00512">
    <property type="entry name" value="HisKA"/>
    <property type="match status" value="1"/>
</dbReference>
<dbReference type="GO" id="GO:0004721">
    <property type="term" value="F:phosphoprotein phosphatase activity"/>
    <property type="evidence" value="ECO:0007669"/>
    <property type="project" value="TreeGrafter"/>
</dbReference>
<evidence type="ECO:0000256" key="2">
    <source>
        <dbReference type="ARBA" id="ARBA00004370"/>
    </source>
</evidence>
<dbReference type="CDD" id="cd00075">
    <property type="entry name" value="HATPase"/>
    <property type="match status" value="1"/>
</dbReference>
<sequence>MISKKLSLNKVCIILATTILLLSVVMFSVLYILTKEMSVVFCSMAFCLLFLLCVTVFVILIRRKLTLFSEILCCTLDEMMNGKIDISQVAEEENLFYKINHRLVRLYEVMQESKNSVASERADLQELISDISHQVKTPIANLKMVNATLLEQEVPSDKQREFLLASGTQLDKLDFLMQAMIKTSRLETGVISLEKKQQPIYDTLAMALGGIFLNAERKHIQVEVNCPETLVVSHDRKWTAEALFNILDNAVKYTPEYGSIRVCVESWEMHLKVSITDTGKGIPENQQGAIFRRFYREENVHDIEGIGIGLYLAREIISLQNGYIQVTSQVGTGSTFSVFLPHE</sequence>
<evidence type="ECO:0000259" key="9">
    <source>
        <dbReference type="PROSITE" id="PS50109"/>
    </source>
</evidence>
<dbReference type="SUPFAM" id="SSF47384">
    <property type="entry name" value="Homodimeric domain of signal transducing histidine kinase"/>
    <property type="match status" value="1"/>
</dbReference>
<dbReference type="Pfam" id="PF02518">
    <property type="entry name" value="HATPase_c"/>
    <property type="match status" value="1"/>
</dbReference>
<proteinExistence type="predicted"/>
<dbReference type="InterPro" id="IPR036890">
    <property type="entry name" value="HATPase_C_sf"/>
</dbReference>
<comment type="subcellular location">
    <subcellularLocation>
        <location evidence="2">Membrane</location>
    </subcellularLocation>
</comment>
<dbReference type="SMART" id="SM00388">
    <property type="entry name" value="HisKA"/>
    <property type="match status" value="1"/>
</dbReference>
<dbReference type="OrthoDB" id="9773956at2"/>
<feature type="transmembrane region" description="Helical" evidence="8">
    <location>
        <begin position="38"/>
        <end position="61"/>
    </location>
</feature>
<dbReference type="EC" id="2.7.13.3" evidence="3"/>
<dbReference type="SUPFAM" id="SSF55874">
    <property type="entry name" value="ATPase domain of HSP90 chaperone/DNA topoisomerase II/histidine kinase"/>
    <property type="match status" value="1"/>
</dbReference>
<dbReference type="AlphaFoldDB" id="A0A174PRS6"/>
<dbReference type="InterPro" id="IPR005467">
    <property type="entry name" value="His_kinase_dom"/>
</dbReference>
<evidence type="ECO:0000256" key="1">
    <source>
        <dbReference type="ARBA" id="ARBA00000085"/>
    </source>
</evidence>
<keyword evidence="5 10" id="KW-0808">Transferase</keyword>
<dbReference type="Gene3D" id="3.30.565.10">
    <property type="entry name" value="Histidine kinase-like ATPase, C-terminal domain"/>
    <property type="match status" value="1"/>
</dbReference>
<dbReference type="GO" id="GO:0016036">
    <property type="term" value="P:cellular response to phosphate starvation"/>
    <property type="evidence" value="ECO:0007669"/>
    <property type="project" value="TreeGrafter"/>
</dbReference>
<feature type="transmembrane region" description="Helical" evidence="8">
    <location>
        <begin position="12"/>
        <end position="32"/>
    </location>
</feature>
<dbReference type="InterPro" id="IPR003594">
    <property type="entry name" value="HATPase_dom"/>
</dbReference>
<dbReference type="PANTHER" id="PTHR45453:SF1">
    <property type="entry name" value="PHOSPHATE REGULON SENSOR PROTEIN PHOR"/>
    <property type="match status" value="1"/>
</dbReference>
<dbReference type="Gene3D" id="1.10.287.130">
    <property type="match status" value="1"/>
</dbReference>
<evidence type="ECO:0000313" key="10">
    <source>
        <dbReference type="EMBL" id="CUP63743.1"/>
    </source>
</evidence>
<dbReference type="InterPro" id="IPR036097">
    <property type="entry name" value="HisK_dim/P_sf"/>
</dbReference>
<dbReference type="PANTHER" id="PTHR45453">
    <property type="entry name" value="PHOSPHATE REGULON SENSOR PROTEIN PHOR"/>
    <property type="match status" value="1"/>
</dbReference>
<dbReference type="GO" id="GO:0000155">
    <property type="term" value="F:phosphorelay sensor kinase activity"/>
    <property type="evidence" value="ECO:0007669"/>
    <property type="project" value="InterPro"/>
</dbReference>
<keyword evidence="4" id="KW-0597">Phosphoprotein</keyword>
<evidence type="ECO:0000256" key="7">
    <source>
        <dbReference type="ARBA" id="ARBA00023012"/>
    </source>
</evidence>
<keyword evidence="7" id="KW-0902">Two-component regulatory system</keyword>
<dbReference type="InterPro" id="IPR003661">
    <property type="entry name" value="HisK_dim/P_dom"/>
</dbReference>
<name>A0A174PRS6_9FIRM</name>
<keyword evidence="8" id="KW-1133">Transmembrane helix</keyword>
<evidence type="ECO:0000256" key="8">
    <source>
        <dbReference type="SAM" id="Phobius"/>
    </source>
</evidence>
<evidence type="ECO:0000256" key="4">
    <source>
        <dbReference type="ARBA" id="ARBA00022553"/>
    </source>
</evidence>
<gene>
    <name evidence="10" type="primary">phoR_8</name>
    <name evidence="10" type="ORF">ERS852533_02024</name>
</gene>
<evidence type="ECO:0000256" key="3">
    <source>
        <dbReference type="ARBA" id="ARBA00012438"/>
    </source>
</evidence>
<comment type="catalytic activity">
    <reaction evidence="1">
        <text>ATP + protein L-histidine = ADP + protein N-phospho-L-histidine.</text>
        <dbReference type="EC" id="2.7.13.3"/>
    </reaction>
</comment>
<feature type="domain" description="Histidine kinase" evidence="9">
    <location>
        <begin position="130"/>
        <end position="343"/>
    </location>
</feature>
<dbReference type="EMBL" id="CZBA01000011">
    <property type="protein sequence ID" value="CUP63743.1"/>
    <property type="molecule type" value="Genomic_DNA"/>
</dbReference>
<dbReference type="SMART" id="SM00387">
    <property type="entry name" value="HATPase_c"/>
    <property type="match status" value="1"/>
</dbReference>
<dbReference type="InterPro" id="IPR050351">
    <property type="entry name" value="BphY/WalK/GraS-like"/>
</dbReference>
<dbReference type="RefSeq" id="WP_055056215.1">
    <property type="nucleotide sequence ID" value="NZ_CZBA01000011.1"/>
</dbReference>
<keyword evidence="8" id="KW-0472">Membrane</keyword>
<keyword evidence="6" id="KW-0418">Kinase</keyword>
<reference evidence="10 11" key="1">
    <citation type="submission" date="2015-09" db="EMBL/GenBank/DDBJ databases">
        <authorList>
            <consortium name="Pathogen Informatics"/>
        </authorList>
    </citation>
    <scope>NUCLEOTIDE SEQUENCE [LARGE SCALE GENOMIC DNA]</scope>
    <source>
        <strain evidence="10 11">2789STDY5834921</strain>
    </source>
</reference>
<keyword evidence="8" id="KW-0812">Transmembrane</keyword>
<accession>A0A174PRS6</accession>
<evidence type="ECO:0000313" key="11">
    <source>
        <dbReference type="Proteomes" id="UP000095413"/>
    </source>
</evidence>
<evidence type="ECO:0000256" key="5">
    <source>
        <dbReference type="ARBA" id="ARBA00022679"/>
    </source>
</evidence>
<dbReference type="PRINTS" id="PR00344">
    <property type="entry name" value="BCTRLSENSOR"/>
</dbReference>
<dbReference type="PROSITE" id="PS50109">
    <property type="entry name" value="HIS_KIN"/>
    <property type="match status" value="1"/>
</dbReference>
<dbReference type="CDD" id="cd00082">
    <property type="entry name" value="HisKA"/>
    <property type="match status" value="1"/>
</dbReference>